<dbReference type="STRING" id="637905.SVI_1565"/>
<dbReference type="EMBL" id="AP011177">
    <property type="protein sequence ID" value="BAJ01536.1"/>
    <property type="molecule type" value="Genomic_DNA"/>
</dbReference>
<dbReference type="SUPFAM" id="SSF88713">
    <property type="entry name" value="Glycoside hydrolase/deacetylase"/>
    <property type="match status" value="1"/>
</dbReference>
<dbReference type="HOGENOM" id="CLU_1036661_0_0_6"/>
<protein>
    <recommendedName>
        <fullName evidence="3">NodB homology domain-containing protein</fullName>
    </recommendedName>
</protein>
<sequence length="285" mass="33323">MIYLSADIHHASLHTGNQQHCDISELNTAKLFLKRIEQAQVKLTCFVTGRCFLEEWADTQVLCQSDWVDIGGHTWSGFTPQIWHRICNKLLASYNGPYWYQYLDTLSTIKIIESKTGKRITCWRNHMYMHGPHTDKILSHLGIKLCSDGVKRDNFQPLPSKYGVYNYPINIIPDHEHLYHAERSPQWVEHWQKRYSWSDDFGSESYYIQEWTELVLHQLKTCEAQGRDANILIHPITMYLCDKFQCFDKILDYISTRETAWLCEAIPASQSSPAYIKDTEDTSHA</sequence>
<dbReference type="Gene3D" id="3.20.20.370">
    <property type="entry name" value="Glycoside hydrolase/deacetylase"/>
    <property type="match status" value="1"/>
</dbReference>
<reference evidence="2" key="1">
    <citation type="journal article" date="2010" name="Mol. Biosyst.">
        <title>Complete genome sequence and comparative analysis of Shewanella violacea, a psychrophilic and piezophilic bacterium from deep sea floor sediments.</title>
        <authorList>
            <person name="Aono E."/>
            <person name="Baba T."/>
            <person name="Ara T."/>
            <person name="Nishi T."/>
            <person name="Nakamichi T."/>
            <person name="Inamoto E."/>
            <person name="Toyonaga H."/>
            <person name="Hasegawa M."/>
            <person name="Takai Y."/>
            <person name="Okumura Y."/>
            <person name="Baba M."/>
            <person name="Tomita M."/>
            <person name="Kato C."/>
            <person name="Oshima T."/>
            <person name="Nakasone K."/>
            <person name="Mori H."/>
        </authorList>
    </citation>
    <scope>NUCLEOTIDE SEQUENCE [LARGE SCALE GENOMIC DNA]</scope>
    <source>
        <strain evidence="2">JCM 10179 / CIP 106290 / LMG 19151 / DSS12</strain>
    </source>
</reference>
<dbReference type="InterPro" id="IPR011330">
    <property type="entry name" value="Glyco_hydro/deAcase_b/a-brl"/>
</dbReference>
<organism evidence="1 2">
    <name type="scientific">Shewanella violacea (strain JCM 10179 / CIP 106290 / LMG 19151 / DSS12)</name>
    <dbReference type="NCBI Taxonomy" id="637905"/>
    <lineage>
        <taxon>Bacteria</taxon>
        <taxon>Pseudomonadati</taxon>
        <taxon>Pseudomonadota</taxon>
        <taxon>Gammaproteobacteria</taxon>
        <taxon>Alteromonadales</taxon>
        <taxon>Shewanellaceae</taxon>
        <taxon>Shewanella</taxon>
    </lineage>
</organism>
<evidence type="ECO:0000313" key="2">
    <source>
        <dbReference type="Proteomes" id="UP000002350"/>
    </source>
</evidence>
<keyword evidence="2" id="KW-1185">Reference proteome</keyword>
<dbReference type="KEGG" id="svo:SVI_1565"/>
<dbReference type="GO" id="GO:0005975">
    <property type="term" value="P:carbohydrate metabolic process"/>
    <property type="evidence" value="ECO:0007669"/>
    <property type="project" value="InterPro"/>
</dbReference>
<evidence type="ECO:0008006" key="3">
    <source>
        <dbReference type="Google" id="ProtNLM"/>
    </source>
</evidence>
<dbReference type="OrthoDB" id="6253552at2"/>
<dbReference type="Proteomes" id="UP000002350">
    <property type="component" value="Chromosome"/>
</dbReference>
<dbReference type="RefSeq" id="WP_013050844.1">
    <property type="nucleotide sequence ID" value="NC_014012.1"/>
</dbReference>
<proteinExistence type="predicted"/>
<dbReference type="AlphaFoldDB" id="D4ZIN7"/>
<evidence type="ECO:0000313" key="1">
    <source>
        <dbReference type="EMBL" id="BAJ01536.1"/>
    </source>
</evidence>
<name>D4ZIN7_SHEVD</name>
<gene>
    <name evidence="1" type="ordered locus">SVI_1565</name>
</gene>
<accession>D4ZIN7</accession>